<accession>A0AAU9JS84</accession>
<dbReference type="GO" id="GO:0000278">
    <property type="term" value="P:mitotic cell cycle"/>
    <property type="evidence" value="ECO:0007669"/>
    <property type="project" value="TreeGrafter"/>
</dbReference>
<keyword evidence="3" id="KW-0677">Repeat</keyword>
<dbReference type="Gene3D" id="1.25.40.10">
    <property type="entry name" value="Tetratricopeptide repeat domain"/>
    <property type="match status" value="1"/>
</dbReference>
<comment type="subcellular location">
    <subcellularLocation>
        <location evidence="1">Cytoplasm</location>
    </subcellularLocation>
</comment>
<dbReference type="Pfam" id="PF00612">
    <property type="entry name" value="IQ"/>
    <property type="match status" value="3"/>
</dbReference>
<dbReference type="PROSITE" id="PS50096">
    <property type="entry name" value="IQ"/>
    <property type="match status" value="2"/>
</dbReference>
<proteinExistence type="predicted"/>
<dbReference type="GO" id="GO:0000922">
    <property type="term" value="C:spindle pole"/>
    <property type="evidence" value="ECO:0007669"/>
    <property type="project" value="TreeGrafter"/>
</dbReference>
<evidence type="ECO:0000256" key="5">
    <source>
        <dbReference type="SAM" id="Coils"/>
    </source>
</evidence>
<dbReference type="SUPFAM" id="SSF52540">
    <property type="entry name" value="P-loop containing nucleoside triphosphate hydrolases"/>
    <property type="match status" value="1"/>
</dbReference>
<dbReference type="InterPro" id="IPR000048">
    <property type="entry name" value="IQ_motif_EF-hand-BS"/>
</dbReference>
<keyword evidence="4" id="KW-0112">Calmodulin-binding</keyword>
<evidence type="ECO:0000256" key="1">
    <source>
        <dbReference type="ARBA" id="ARBA00004496"/>
    </source>
</evidence>
<dbReference type="GO" id="GO:0051295">
    <property type="term" value="P:establishment of meiotic spindle localization"/>
    <property type="evidence" value="ECO:0007669"/>
    <property type="project" value="TreeGrafter"/>
</dbReference>
<dbReference type="SMART" id="SM00015">
    <property type="entry name" value="IQ"/>
    <property type="match status" value="4"/>
</dbReference>
<dbReference type="GO" id="GO:0007051">
    <property type="term" value="P:spindle organization"/>
    <property type="evidence" value="ECO:0007669"/>
    <property type="project" value="TreeGrafter"/>
</dbReference>
<dbReference type="PANTHER" id="PTHR22706:SF1">
    <property type="entry name" value="ASSEMBLY FACTOR FOR SPINDLE MICROTUBULES"/>
    <property type="match status" value="1"/>
</dbReference>
<reference evidence="7" key="1">
    <citation type="submission" date="2021-09" db="EMBL/GenBank/DDBJ databases">
        <authorList>
            <consortium name="AG Swart"/>
            <person name="Singh M."/>
            <person name="Singh A."/>
            <person name="Seah K."/>
            <person name="Emmerich C."/>
        </authorList>
    </citation>
    <scope>NUCLEOTIDE SEQUENCE</scope>
    <source>
        <strain evidence="7">ATCC30299</strain>
    </source>
</reference>
<keyword evidence="8" id="KW-1185">Reference proteome</keyword>
<protein>
    <submittedName>
        <fullName evidence="7">Uncharacterized protein</fullName>
    </submittedName>
</protein>
<evidence type="ECO:0000256" key="6">
    <source>
        <dbReference type="SAM" id="MobiDB-lite"/>
    </source>
</evidence>
<name>A0AAU9JS84_9CILI</name>
<sequence length="508" mass="59546">MSNPESSILSLNRDAMSLLNSQNFELAFIKLTKAKEILLRNKFDTNFNHLWSITYNNFGCYYKRIKKPKEALNYLLLALEKSVPDSIVNNVGTHLNISSIYSILGHHEKALSHALKSLNLLNTVNESIKNKEDLWATVAVAYHCAGLEYGHLSRKKESMQFYKKGHEIAKLHLGVKHQLTKSLKKSLFSELEENYNEKFNKKERNPKVLHRSPKASPRPPHLTPLSRHSNRLPLNSTLPKPKKLLSKTPENHIKNSSLGYDTLHNQSLRCTPDYIRPIFAALTHKLRHSSLPHTQNSLNQSQKYDCLNLLENEDFSYSNFSDFPIQKVSKINKANFYCGNNKGEKIKAIITIQRWWKRYKALKKIKMRIYNKKIKEAQIKAKKAFIELEILRKEKENLAAKYDRYGKQQLKPIPFVSKTYEDLSHLKTIPECSFEDQRDSINIINSYIKMWLNRIKFQRLKKSAIIIQKNYRMYRLKKIYKSTLAAVNFIQSYYRGHRTRKLYKFLLN</sequence>
<dbReference type="GO" id="GO:0005737">
    <property type="term" value="C:cytoplasm"/>
    <property type="evidence" value="ECO:0007669"/>
    <property type="project" value="UniProtKB-SubCell"/>
</dbReference>
<evidence type="ECO:0000256" key="4">
    <source>
        <dbReference type="ARBA" id="ARBA00022860"/>
    </source>
</evidence>
<dbReference type="InterPro" id="IPR011990">
    <property type="entry name" value="TPR-like_helical_dom_sf"/>
</dbReference>
<dbReference type="GO" id="GO:0005516">
    <property type="term" value="F:calmodulin binding"/>
    <property type="evidence" value="ECO:0007669"/>
    <property type="project" value="UniProtKB-KW"/>
</dbReference>
<dbReference type="AlphaFoldDB" id="A0AAU9JS84"/>
<evidence type="ECO:0000313" key="7">
    <source>
        <dbReference type="EMBL" id="CAG9328863.1"/>
    </source>
</evidence>
<comment type="caution">
    <text evidence="7">The sequence shown here is derived from an EMBL/GenBank/DDBJ whole genome shotgun (WGS) entry which is preliminary data.</text>
</comment>
<evidence type="ECO:0000256" key="2">
    <source>
        <dbReference type="ARBA" id="ARBA00022490"/>
    </source>
</evidence>
<evidence type="ECO:0000256" key="3">
    <source>
        <dbReference type="ARBA" id="ARBA00022737"/>
    </source>
</evidence>
<dbReference type="PANTHER" id="PTHR22706">
    <property type="entry name" value="ASSEMBLY FACTOR FOR SPINDLE MICROTUBULES"/>
    <property type="match status" value="1"/>
</dbReference>
<feature type="coiled-coil region" evidence="5">
    <location>
        <begin position="374"/>
        <end position="408"/>
    </location>
</feature>
<dbReference type="InterPro" id="IPR019734">
    <property type="entry name" value="TPR_rpt"/>
</dbReference>
<dbReference type="SMART" id="SM00028">
    <property type="entry name" value="TPR"/>
    <property type="match status" value="3"/>
</dbReference>
<dbReference type="EMBL" id="CAJZBQ010000046">
    <property type="protein sequence ID" value="CAG9328863.1"/>
    <property type="molecule type" value="Genomic_DNA"/>
</dbReference>
<keyword evidence="2" id="KW-0963">Cytoplasm</keyword>
<gene>
    <name evidence="7" type="ORF">BSTOLATCC_MIC46847</name>
</gene>
<dbReference type="InterPro" id="IPR051185">
    <property type="entry name" value="ASPM"/>
</dbReference>
<keyword evidence="5" id="KW-0175">Coiled coil</keyword>
<evidence type="ECO:0000313" key="8">
    <source>
        <dbReference type="Proteomes" id="UP001162131"/>
    </source>
</evidence>
<feature type="region of interest" description="Disordered" evidence="6">
    <location>
        <begin position="199"/>
        <end position="251"/>
    </location>
</feature>
<dbReference type="SUPFAM" id="SSF48452">
    <property type="entry name" value="TPR-like"/>
    <property type="match status" value="1"/>
</dbReference>
<organism evidence="7 8">
    <name type="scientific">Blepharisma stoltei</name>
    <dbReference type="NCBI Taxonomy" id="1481888"/>
    <lineage>
        <taxon>Eukaryota</taxon>
        <taxon>Sar</taxon>
        <taxon>Alveolata</taxon>
        <taxon>Ciliophora</taxon>
        <taxon>Postciliodesmatophora</taxon>
        <taxon>Heterotrichea</taxon>
        <taxon>Heterotrichida</taxon>
        <taxon>Blepharismidae</taxon>
        <taxon>Blepharisma</taxon>
    </lineage>
</organism>
<dbReference type="Proteomes" id="UP001162131">
    <property type="component" value="Unassembled WGS sequence"/>
</dbReference>
<dbReference type="InterPro" id="IPR027417">
    <property type="entry name" value="P-loop_NTPase"/>
</dbReference>
<dbReference type="Gene3D" id="1.20.5.190">
    <property type="match status" value="1"/>
</dbReference>